<dbReference type="EMBL" id="JAGPXD010000004">
    <property type="protein sequence ID" value="KAH7358614.1"/>
    <property type="molecule type" value="Genomic_DNA"/>
</dbReference>
<keyword evidence="3" id="KW-1185">Reference proteome</keyword>
<gene>
    <name evidence="2" type="ORF">B0T11DRAFT_299653</name>
</gene>
<evidence type="ECO:0008006" key="4">
    <source>
        <dbReference type="Google" id="ProtNLM"/>
    </source>
</evidence>
<accession>A0A8K0TCX0</accession>
<evidence type="ECO:0000313" key="2">
    <source>
        <dbReference type="EMBL" id="KAH7358614.1"/>
    </source>
</evidence>
<feature type="compositionally biased region" description="Polar residues" evidence="1">
    <location>
        <begin position="349"/>
        <end position="378"/>
    </location>
</feature>
<organism evidence="2 3">
    <name type="scientific">Plectosphaerella cucumerina</name>
    <dbReference type="NCBI Taxonomy" id="40658"/>
    <lineage>
        <taxon>Eukaryota</taxon>
        <taxon>Fungi</taxon>
        <taxon>Dikarya</taxon>
        <taxon>Ascomycota</taxon>
        <taxon>Pezizomycotina</taxon>
        <taxon>Sordariomycetes</taxon>
        <taxon>Hypocreomycetidae</taxon>
        <taxon>Glomerellales</taxon>
        <taxon>Plectosphaerellaceae</taxon>
        <taxon>Plectosphaerella</taxon>
    </lineage>
</organism>
<name>A0A8K0TCX0_9PEZI</name>
<dbReference type="Proteomes" id="UP000813385">
    <property type="component" value="Unassembled WGS sequence"/>
</dbReference>
<dbReference type="OrthoDB" id="4146887at2759"/>
<reference evidence="2" key="1">
    <citation type="journal article" date="2021" name="Nat. Commun.">
        <title>Genetic determinants of endophytism in the Arabidopsis root mycobiome.</title>
        <authorList>
            <person name="Mesny F."/>
            <person name="Miyauchi S."/>
            <person name="Thiergart T."/>
            <person name="Pickel B."/>
            <person name="Atanasova L."/>
            <person name="Karlsson M."/>
            <person name="Huettel B."/>
            <person name="Barry K.W."/>
            <person name="Haridas S."/>
            <person name="Chen C."/>
            <person name="Bauer D."/>
            <person name="Andreopoulos W."/>
            <person name="Pangilinan J."/>
            <person name="LaButti K."/>
            <person name="Riley R."/>
            <person name="Lipzen A."/>
            <person name="Clum A."/>
            <person name="Drula E."/>
            <person name="Henrissat B."/>
            <person name="Kohler A."/>
            <person name="Grigoriev I.V."/>
            <person name="Martin F.M."/>
            <person name="Hacquard S."/>
        </authorList>
    </citation>
    <scope>NUCLEOTIDE SEQUENCE</scope>
    <source>
        <strain evidence="2">MPI-CAGE-AT-0016</strain>
    </source>
</reference>
<feature type="region of interest" description="Disordered" evidence="1">
    <location>
        <begin position="91"/>
        <end position="238"/>
    </location>
</feature>
<evidence type="ECO:0000313" key="3">
    <source>
        <dbReference type="Proteomes" id="UP000813385"/>
    </source>
</evidence>
<feature type="region of interest" description="Disordered" evidence="1">
    <location>
        <begin position="276"/>
        <end position="406"/>
    </location>
</feature>
<feature type="region of interest" description="Disordered" evidence="1">
    <location>
        <begin position="1"/>
        <end position="27"/>
    </location>
</feature>
<feature type="compositionally biased region" description="Basic residues" evidence="1">
    <location>
        <begin position="397"/>
        <end position="406"/>
    </location>
</feature>
<dbReference type="AlphaFoldDB" id="A0A8K0TCX0"/>
<protein>
    <recommendedName>
        <fullName evidence="4">Transcription factor RfeG</fullName>
    </recommendedName>
</protein>
<sequence length="406" mass="42484">MASRRPQGSAPPTGAGGGSGRSNEYFVPRDGIDREVITADICRYLGNDALVRPGHYENPQTGQVSQGYYITAYRNLTTAMIDDLKADSARWEAERRQQAARNAPAGTSRPSGGVKGQPSRRSNSPVLGYRDSATHNARQHFGPSDSGPAGYSESRDPYDSASSRYPGSLAPGYSGNSAGSGGFQQPPPPGQYASGGAYYPPQAQGGAPSFSQPDPRDRDPRYAGGHPSGYGGTMDPPYAATAANLQNVRYSDYAAGGPAQASRGGLPSSMPAAQASTYISAGPPQPTGYAPAPAGGYYGQAPSNPAYGGAPPPVQSQDPLYGRGAYSSSKDTSKRASSDYVASPAGASQGFNSAQGQQYAAPPNQRSSVPSPSAQMTGGNPPPRPRERERESDRHHTDRHRNQPRR</sequence>
<feature type="compositionally biased region" description="Low complexity" evidence="1">
    <location>
        <begin position="287"/>
        <end position="302"/>
    </location>
</feature>
<dbReference type="PANTHER" id="PTHR39609">
    <property type="entry name" value="RFEG-RELATED"/>
    <property type="match status" value="1"/>
</dbReference>
<feature type="compositionally biased region" description="Basic and acidic residues" evidence="1">
    <location>
        <begin position="384"/>
        <end position="396"/>
    </location>
</feature>
<comment type="caution">
    <text evidence="2">The sequence shown here is derived from an EMBL/GenBank/DDBJ whole genome shotgun (WGS) entry which is preliminary data.</text>
</comment>
<dbReference type="PANTHER" id="PTHR39609:SF1">
    <property type="entry name" value="RFEG"/>
    <property type="match status" value="1"/>
</dbReference>
<proteinExistence type="predicted"/>
<evidence type="ECO:0000256" key="1">
    <source>
        <dbReference type="SAM" id="MobiDB-lite"/>
    </source>
</evidence>